<dbReference type="Proteomes" id="UP000034810">
    <property type="component" value="Unassembled WGS sequence"/>
</dbReference>
<keyword evidence="1" id="KW-0472">Membrane</keyword>
<feature type="non-terminal residue" evidence="2">
    <location>
        <position position="301"/>
    </location>
</feature>
<feature type="transmembrane region" description="Helical" evidence="1">
    <location>
        <begin position="12"/>
        <end position="34"/>
    </location>
</feature>
<keyword evidence="1" id="KW-1133">Transmembrane helix</keyword>
<evidence type="ECO:0000256" key="1">
    <source>
        <dbReference type="SAM" id="Phobius"/>
    </source>
</evidence>
<dbReference type="EMBL" id="LCFA01000024">
    <property type="protein sequence ID" value="KKS81277.1"/>
    <property type="molecule type" value="Genomic_DNA"/>
</dbReference>
<dbReference type="AlphaFoldDB" id="A0A0G1C6U0"/>
<sequence>MFQKLSKNNGFSLVELLIYMGILGAVSGILVGVLTTVTKTQIEESVQTEISGQLNFTMQTIQRLVKNSSLVDADAGTTSSTITLRTQATSTDPTTIYLSSGRIYVKEGAVGTPQSITSDKVTVDSLEFKKLTQYPGKDIVQIDLAMSGVTQVEGKIIGRVLRSAISRVSAATFDSDLVPGSDNTYSVGTSNRWKNGIFSGNVGIGVSTLLNKLDVSGGTAIGTYAGSATAPSNGLIVSGNVGIGTTNPLQKLQIGDNSVAALGLRIAATGVNWDQVTNASSSLTIGSGAGVYLTFNKDSPY</sequence>
<protein>
    <submittedName>
        <fullName evidence="2">Uncharacterized protein</fullName>
    </submittedName>
</protein>
<organism evidence="2 3">
    <name type="scientific">Candidatus Wolfebacteria bacterium GW2011_GWC1_43_10</name>
    <dbReference type="NCBI Taxonomy" id="1619011"/>
    <lineage>
        <taxon>Bacteria</taxon>
        <taxon>Candidatus Wolfeibacteriota</taxon>
    </lineage>
</organism>
<accession>A0A0G1C6U0</accession>
<reference evidence="2 3" key="1">
    <citation type="journal article" date="2015" name="Nature">
        <title>rRNA introns, odd ribosomes, and small enigmatic genomes across a large radiation of phyla.</title>
        <authorList>
            <person name="Brown C.T."/>
            <person name="Hug L.A."/>
            <person name="Thomas B.C."/>
            <person name="Sharon I."/>
            <person name="Castelle C.J."/>
            <person name="Singh A."/>
            <person name="Wilkins M.J."/>
            <person name="Williams K.H."/>
            <person name="Banfield J.F."/>
        </authorList>
    </citation>
    <scope>NUCLEOTIDE SEQUENCE [LARGE SCALE GENOMIC DNA]</scope>
</reference>
<keyword evidence="1" id="KW-0812">Transmembrane</keyword>
<dbReference type="Pfam" id="PF07963">
    <property type="entry name" value="N_methyl"/>
    <property type="match status" value="1"/>
</dbReference>
<evidence type="ECO:0000313" key="3">
    <source>
        <dbReference type="Proteomes" id="UP000034810"/>
    </source>
</evidence>
<gene>
    <name evidence="2" type="ORF">UV58_C0024G0001</name>
</gene>
<name>A0A0G1C6U0_9BACT</name>
<proteinExistence type="predicted"/>
<dbReference type="InterPro" id="IPR012902">
    <property type="entry name" value="N_methyl_site"/>
</dbReference>
<comment type="caution">
    <text evidence="2">The sequence shown here is derived from an EMBL/GenBank/DDBJ whole genome shotgun (WGS) entry which is preliminary data.</text>
</comment>
<evidence type="ECO:0000313" key="2">
    <source>
        <dbReference type="EMBL" id="KKS81277.1"/>
    </source>
</evidence>